<dbReference type="GO" id="GO:0006310">
    <property type="term" value="P:DNA recombination"/>
    <property type="evidence" value="ECO:0007669"/>
    <property type="project" value="InterPro"/>
</dbReference>
<dbReference type="InterPro" id="IPR012340">
    <property type="entry name" value="NA-bd_OB-fold"/>
</dbReference>
<keyword evidence="3" id="KW-0539">Nucleus</keyword>
<dbReference type="GO" id="GO:0006281">
    <property type="term" value="P:DNA repair"/>
    <property type="evidence" value="ECO:0007669"/>
    <property type="project" value="InterPro"/>
</dbReference>
<dbReference type="SUPFAM" id="SSF50249">
    <property type="entry name" value="Nucleic acid-binding proteins"/>
    <property type="match status" value="1"/>
</dbReference>
<comment type="subcellular location">
    <subcellularLocation>
        <location evidence="1">Nucleus</location>
    </subcellularLocation>
</comment>
<evidence type="ECO:0000313" key="4">
    <source>
        <dbReference type="EMBL" id="NDV40235.1"/>
    </source>
</evidence>
<evidence type="ECO:0000256" key="1">
    <source>
        <dbReference type="ARBA" id="ARBA00004123"/>
    </source>
</evidence>
<proteinExistence type="inferred from homology"/>
<dbReference type="GO" id="GO:0031981">
    <property type="term" value="C:nuclear lumen"/>
    <property type="evidence" value="ECO:0007669"/>
    <property type="project" value="UniProtKB-ARBA"/>
</dbReference>
<dbReference type="Pfam" id="PF08661">
    <property type="entry name" value="Rep_fac-A_3"/>
    <property type="match status" value="1"/>
</dbReference>
<dbReference type="GO" id="GO:0006260">
    <property type="term" value="P:DNA replication"/>
    <property type="evidence" value="ECO:0007669"/>
    <property type="project" value="InterPro"/>
</dbReference>
<protein>
    <submittedName>
        <fullName evidence="4">Uncharacterized protein</fullName>
    </submittedName>
</protein>
<dbReference type="Gene3D" id="2.40.50.140">
    <property type="entry name" value="Nucleic acid-binding proteins"/>
    <property type="match status" value="1"/>
</dbReference>
<organism evidence="4">
    <name type="scientific">Arcella intermedia</name>
    <dbReference type="NCBI Taxonomy" id="1963864"/>
    <lineage>
        <taxon>Eukaryota</taxon>
        <taxon>Amoebozoa</taxon>
        <taxon>Tubulinea</taxon>
        <taxon>Elardia</taxon>
        <taxon>Arcellinida</taxon>
        <taxon>Sphaerothecina</taxon>
        <taxon>Arcellidae</taxon>
        <taxon>Arcella</taxon>
    </lineage>
</organism>
<sequence>MNNNDSFDLKTSDNQKCLVRIGDSGFSPAVGEIVEVIGVVQEDMSIGQFNGMTFPETFDMDVYDQFVTLSQNYPHLFATSEY</sequence>
<reference evidence="4" key="1">
    <citation type="journal article" date="2020" name="J. Eukaryot. Microbiol.">
        <title>De novo Sequencing, Assembly and Annotation of the Transcriptome for the Free-Living Testate Amoeba Arcella intermedia.</title>
        <authorList>
            <person name="Ribeiro G.M."/>
            <person name="Porfirio-Sousa A.L."/>
            <person name="Maurer-Alcala X.X."/>
            <person name="Katz L.A."/>
            <person name="Lahr D.J.G."/>
        </authorList>
    </citation>
    <scope>NUCLEOTIDE SEQUENCE</scope>
</reference>
<accession>A0A6B2LTD7</accession>
<dbReference type="AlphaFoldDB" id="A0A6B2LTD7"/>
<comment type="similarity">
    <text evidence="2">Belongs to the replication factor A protein 3 family.</text>
</comment>
<evidence type="ECO:0000256" key="2">
    <source>
        <dbReference type="ARBA" id="ARBA00009761"/>
    </source>
</evidence>
<evidence type="ECO:0000256" key="3">
    <source>
        <dbReference type="ARBA" id="ARBA00023242"/>
    </source>
</evidence>
<dbReference type="GO" id="GO:0003677">
    <property type="term" value="F:DNA binding"/>
    <property type="evidence" value="ECO:0007669"/>
    <property type="project" value="InterPro"/>
</dbReference>
<dbReference type="EMBL" id="GIBP01011266">
    <property type="protein sequence ID" value="NDV40235.1"/>
    <property type="molecule type" value="Transcribed_RNA"/>
</dbReference>
<dbReference type="InterPro" id="IPR013970">
    <property type="entry name" value="Rfa2"/>
</dbReference>
<name>A0A6B2LTD7_9EUKA</name>